<dbReference type="InterPro" id="IPR013783">
    <property type="entry name" value="Ig-like_fold"/>
</dbReference>
<dbReference type="EMBL" id="JAEUAW010000002">
    <property type="protein sequence ID" value="MBW9092808.1"/>
    <property type="molecule type" value="Genomic_DNA"/>
</dbReference>
<dbReference type="InterPro" id="IPR032267">
    <property type="entry name" value="DUF4832"/>
</dbReference>
<evidence type="ECO:0000313" key="6">
    <source>
        <dbReference type="EMBL" id="MBW9092808.1"/>
    </source>
</evidence>
<keyword evidence="1" id="KW-0378">Hydrolase</keyword>
<proteinExistence type="predicted"/>
<keyword evidence="4" id="KW-0732">Signal</keyword>
<evidence type="ECO:0000256" key="2">
    <source>
        <dbReference type="ARBA" id="ARBA00023326"/>
    </source>
</evidence>
<dbReference type="InterPro" id="IPR036116">
    <property type="entry name" value="FN3_sf"/>
</dbReference>
<dbReference type="InterPro" id="IPR032379">
    <property type="entry name" value="DUF4874"/>
</dbReference>
<organism evidence="6 7">
    <name type="scientific">Microbacterium jejuense</name>
    <dbReference type="NCBI Taxonomy" id="1263637"/>
    <lineage>
        <taxon>Bacteria</taxon>
        <taxon>Bacillati</taxon>
        <taxon>Actinomycetota</taxon>
        <taxon>Actinomycetes</taxon>
        <taxon>Micrococcales</taxon>
        <taxon>Microbacteriaceae</taxon>
        <taxon>Microbacterium</taxon>
    </lineage>
</organism>
<dbReference type="PROSITE" id="PS50853">
    <property type="entry name" value="FN3"/>
    <property type="match status" value="1"/>
</dbReference>
<dbReference type="Pfam" id="PF16173">
    <property type="entry name" value="DUF4874"/>
    <property type="match status" value="1"/>
</dbReference>
<comment type="caution">
    <text evidence="6">The sequence shown here is derived from an EMBL/GenBank/DDBJ whole genome shotgun (WGS) entry which is preliminary data.</text>
</comment>
<keyword evidence="1" id="KW-0326">Glycosidase</keyword>
<evidence type="ECO:0000313" key="7">
    <source>
        <dbReference type="Proteomes" id="UP001196843"/>
    </source>
</evidence>
<keyword evidence="2" id="KW-0624">Polysaccharide degradation</keyword>
<feature type="region of interest" description="Disordered" evidence="3">
    <location>
        <begin position="561"/>
        <end position="586"/>
    </location>
</feature>
<evidence type="ECO:0000259" key="5">
    <source>
        <dbReference type="PROSITE" id="PS50853"/>
    </source>
</evidence>
<protein>
    <submittedName>
        <fullName evidence="6">DUF4832 domain-containing protein</fullName>
    </submittedName>
</protein>
<feature type="signal peptide" evidence="4">
    <location>
        <begin position="1"/>
        <end position="26"/>
    </location>
</feature>
<accession>A0ABS7HJ21</accession>
<feature type="chain" id="PRO_5045796913" evidence="4">
    <location>
        <begin position="27"/>
        <end position="586"/>
    </location>
</feature>
<gene>
    <name evidence="6" type="ORF">JNB62_03825</name>
</gene>
<evidence type="ECO:0000256" key="1">
    <source>
        <dbReference type="ARBA" id="ARBA00023295"/>
    </source>
</evidence>
<evidence type="ECO:0000256" key="4">
    <source>
        <dbReference type="SAM" id="SignalP"/>
    </source>
</evidence>
<keyword evidence="7" id="KW-1185">Reference proteome</keyword>
<name>A0ABS7HJ21_9MICO</name>
<feature type="domain" description="Fibronectin type-III" evidence="5">
    <location>
        <begin position="486"/>
        <end position="580"/>
    </location>
</feature>
<dbReference type="InterPro" id="IPR003961">
    <property type="entry name" value="FN3_dom"/>
</dbReference>
<dbReference type="Pfam" id="PF16116">
    <property type="entry name" value="DUF4832"/>
    <property type="match status" value="1"/>
</dbReference>
<keyword evidence="2" id="KW-0119">Carbohydrate metabolism</keyword>
<dbReference type="Gene3D" id="2.60.40.10">
    <property type="entry name" value="Immunoglobulins"/>
    <property type="match status" value="1"/>
</dbReference>
<reference evidence="6 7" key="1">
    <citation type="journal article" date="2021" name="MBio">
        <title>Poor Competitiveness of Bradyrhizobium in Pigeon Pea Root Colonization in Indian Soils.</title>
        <authorList>
            <person name="Chalasani D."/>
            <person name="Basu A."/>
            <person name="Pullabhotla S.V.S.R.N."/>
            <person name="Jorrin B."/>
            <person name="Neal A.L."/>
            <person name="Poole P.S."/>
            <person name="Podile A.R."/>
            <person name="Tkacz A."/>
        </authorList>
    </citation>
    <scope>NUCLEOTIDE SEQUENCE [LARGE SCALE GENOMIC DNA]</scope>
    <source>
        <strain evidence="6 7">HU14</strain>
    </source>
</reference>
<evidence type="ECO:0000256" key="3">
    <source>
        <dbReference type="SAM" id="MobiDB-lite"/>
    </source>
</evidence>
<sequence>MHLPLRTRVAATLLTAAVAAATMAAAAPAAATAAAPADSGHAASTDPVVVTYEENDAAIANPARGWYKHTETHSRADGSGWTALDAATLASYREQGITQILRVVYLERYVDADLDAQLLDALTADFQTAREAGVSVILRFAYVQGGAWPYTPPYGDATVERTLSHIQQLTPLLRANADVIEVVQNGFVGLWGEGYYTDHFVADPANPGVVTEEDWANRTAVTEALLAALPESRSVQVRTMLSKQQAFDRPTGAAGALTEAEGFSGSPVARVGHHNDCFLAAPDDWGTFLSDPLSLDQEYLEADTRFVPMGGETCNVNPPRSEWASASAEMARYHYSYLNRDYNQDVLNSWGAGNLVEVAKNLGYRFVLKQSRVTGGPAPTLEIDVRNEGWAAPYNERPAYVVLDGPEGRVTLPLGDARTWAPGETTTVSVSLATVPAGRYTASLALPAAEPSIAADPRFAIQTANVGTWVAADGVNDLQQTIELSTPAAVAKPRIAADGSDVRVSFSAPSTEGSSPLSGYRVALTSASGQSRILEVGATASQATFEDVPAGRWRATVTAVNGQGDAEASPRSATAVVHPGRRTHGE</sequence>
<dbReference type="Proteomes" id="UP001196843">
    <property type="component" value="Unassembled WGS sequence"/>
</dbReference>
<dbReference type="SUPFAM" id="SSF49265">
    <property type="entry name" value="Fibronectin type III"/>
    <property type="match status" value="1"/>
</dbReference>